<evidence type="ECO:0000313" key="3">
    <source>
        <dbReference type="Proteomes" id="UP001589785"/>
    </source>
</evidence>
<name>A0ABV6GWI1_9BACL</name>
<keyword evidence="3" id="KW-1185">Reference proteome</keyword>
<proteinExistence type="predicted"/>
<organism evidence="2 3">
    <name type="scientific">Geobacillus jurassicus</name>
    <dbReference type="NCBI Taxonomy" id="235932"/>
    <lineage>
        <taxon>Bacteria</taxon>
        <taxon>Bacillati</taxon>
        <taxon>Bacillota</taxon>
        <taxon>Bacilli</taxon>
        <taxon>Bacillales</taxon>
        <taxon>Anoxybacillaceae</taxon>
        <taxon>Geobacillus</taxon>
    </lineage>
</organism>
<evidence type="ECO:0000313" key="2">
    <source>
        <dbReference type="EMBL" id="MFC0298857.1"/>
    </source>
</evidence>
<accession>A0ABV6GWI1</accession>
<gene>
    <name evidence="2" type="ORF">ACFFHQ_16015</name>
</gene>
<dbReference type="RefSeq" id="WP_066230913.1">
    <property type="nucleotide sequence ID" value="NZ_JBHLVN010000125.1"/>
</dbReference>
<evidence type="ECO:0000256" key="1">
    <source>
        <dbReference type="SAM" id="SignalP"/>
    </source>
</evidence>
<keyword evidence="1" id="KW-0732">Signal</keyword>
<dbReference type="EMBL" id="JBHLVN010000125">
    <property type="protein sequence ID" value="MFC0298857.1"/>
    <property type="molecule type" value="Genomic_DNA"/>
</dbReference>
<reference evidence="2 3" key="1">
    <citation type="submission" date="2024-09" db="EMBL/GenBank/DDBJ databases">
        <authorList>
            <person name="Sun Q."/>
            <person name="Mori K."/>
        </authorList>
    </citation>
    <scope>NUCLEOTIDE SEQUENCE [LARGE SCALE GENOMIC DNA]</scope>
    <source>
        <strain evidence="2 3">CCM 7224</strain>
    </source>
</reference>
<protein>
    <submittedName>
        <fullName evidence="2">Uncharacterized protein</fullName>
    </submittedName>
</protein>
<comment type="caution">
    <text evidence="2">The sequence shown here is derived from an EMBL/GenBank/DDBJ whole genome shotgun (WGS) entry which is preliminary data.</text>
</comment>
<feature type="chain" id="PRO_5046751561" evidence="1">
    <location>
        <begin position="19"/>
        <end position="96"/>
    </location>
</feature>
<dbReference type="Proteomes" id="UP001589785">
    <property type="component" value="Unassembled WGS sequence"/>
</dbReference>
<feature type="signal peptide" evidence="1">
    <location>
        <begin position="1"/>
        <end position="18"/>
    </location>
</feature>
<sequence length="96" mass="10507">MKRNVLLFAAAGMLFVCAAILHLKPFESDKTKEPKASTSFHQHIIIRNSVDEPLSPSVKQAGAMKQNSEPQQLPNVNVADPIVITKMPYIGATKAH</sequence>